<accession>A0ABR3F2E3</accession>
<comment type="caution">
    <text evidence="2">The sequence shown here is derived from an EMBL/GenBank/DDBJ whole genome shotgun (WGS) entry which is preliminary data.</text>
</comment>
<feature type="compositionally biased region" description="Basic and acidic residues" evidence="1">
    <location>
        <begin position="27"/>
        <end position="45"/>
    </location>
</feature>
<gene>
    <name evidence="2" type="ORF">V5O48_012678</name>
</gene>
<evidence type="ECO:0000313" key="2">
    <source>
        <dbReference type="EMBL" id="KAL0569291.1"/>
    </source>
</evidence>
<organism evidence="2 3">
    <name type="scientific">Marasmius crinis-equi</name>
    <dbReference type="NCBI Taxonomy" id="585013"/>
    <lineage>
        <taxon>Eukaryota</taxon>
        <taxon>Fungi</taxon>
        <taxon>Dikarya</taxon>
        <taxon>Basidiomycota</taxon>
        <taxon>Agaricomycotina</taxon>
        <taxon>Agaricomycetes</taxon>
        <taxon>Agaricomycetidae</taxon>
        <taxon>Agaricales</taxon>
        <taxon>Marasmiineae</taxon>
        <taxon>Marasmiaceae</taxon>
        <taxon>Marasmius</taxon>
    </lineage>
</organism>
<dbReference type="Gene3D" id="3.80.10.10">
    <property type="entry name" value="Ribonuclease Inhibitor"/>
    <property type="match status" value="1"/>
</dbReference>
<protein>
    <submittedName>
        <fullName evidence="2">Uncharacterized protein</fullName>
    </submittedName>
</protein>
<feature type="region of interest" description="Disordered" evidence="1">
    <location>
        <begin position="1"/>
        <end position="65"/>
    </location>
</feature>
<dbReference type="EMBL" id="JBAHYK010001152">
    <property type="protein sequence ID" value="KAL0569291.1"/>
    <property type="molecule type" value="Genomic_DNA"/>
</dbReference>
<evidence type="ECO:0000256" key="1">
    <source>
        <dbReference type="SAM" id="MobiDB-lite"/>
    </source>
</evidence>
<sequence>MPVERSNASSGRGGRQDRGRGRQRRGGHGDRGQRRGQRRGQDRGRGGHSSASGGNGTVNIPYSPPTYPPAAVPSFYITNDPELQTKLSQPGIKHIRFGANFEIKDSHLEMMSAIPGLMNTLEVLSLGDSDTGNGYFLTDAGVQSFLSRAPNLISLTLDACTQLTDATLIHALESCPLLRLVQITGNDKREGQITDAVFKTLREKENLGANLKVLAFYDQAIYSSSEESKMFTKARKEVTIRMGETLGDGVTANMLAAMTGGASTYAYRDGEMIGTSTDMGAFGPGGIGMPFPYYYL</sequence>
<dbReference type="Proteomes" id="UP001465976">
    <property type="component" value="Unassembled WGS sequence"/>
</dbReference>
<proteinExistence type="predicted"/>
<reference evidence="2 3" key="1">
    <citation type="submission" date="2024-02" db="EMBL/GenBank/DDBJ databases">
        <title>A draft genome for the cacao thread blight pathogen Marasmius crinis-equi.</title>
        <authorList>
            <person name="Cohen S.P."/>
            <person name="Baruah I.K."/>
            <person name="Amoako-Attah I."/>
            <person name="Bukari Y."/>
            <person name="Meinhardt L.W."/>
            <person name="Bailey B.A."/>
        </authorList>
    </citation>
    <scope>NUCLEOTIDE SEQUENCE [LARGE SCALE GENOMIC DNA]</scope>
    <source>
        <strain evidence="2 3">GH-76</strain>
    </source>
</reference>
<keyword evidence="3" id="KW-1185">Reference proteome</keyword>
<evidence type="ECO:0000313" key="3">
    <source>
        <dbReference type="Proteomes" id="UP001465976"/>
    </source>
</evidence>
<dbReference type="InterPro" id="IPR032675">
    <property type="entry name" value="LRR_dom_sf"/>
</dbReference>
<dbReference type="SUPFAM" id="SSF52047">
    <property type="entry name" value="RNI-like"/>
    <property type="match status" value="1"/>
</dbReference>
<feature type="compositionally biased region" description="Polar residues" evidence="1">
    <location>
        <begin position="1"/>
        <end position="10"/>
    </location>
</feature>
<name>A0ABR3F2E3_9AGAR</name>